<dbReference type="InterPro" id="IPR010310">
    <property type="entry name" value="T7SS_ESAT-6-like"/>
</dbReference>
<protein>
    <submittedName>
        <fullName evidence="1">WXG100 family type VII secretion target</fullName>
    </submittedName>
</protein>
<dbReference type="Gene3D" id="1.10.287.1060">
    <property type="entry name" value="ESAT-6-like"/>
    <property type="match status" value="1"/>
</dbReference>
<organism evidence="1 2">
    <name type="scientific">Nocardioides panaciterrulae</name>
    <dbReference type="NCBI Taxonomy" id="661492"/>
    <lineage>
        <taxon>Bacteria</taxon>
        <taxon>Bacillati</taxon>
        <taxon>Actinomycetota</taxon>
        <taxon>Actinomycetes</taxon>
        <taxon>Propionibacteriales</taxon>
        <taxon>Nocardioidaceae</taxon>
        <taxon>Nocardioides</taxon>
    </lineage>
</organism>
<dbReference type="Pfam" id="PF06013">
    <property type="entry name" value="WXG100"/>
    <property type="match status" value="1"/>
</dbReference>
<dbReference type="InterPro" id="IPR036689">
    <property type="entry name" value="ESAT-6-like_sf"/>
</dbReference>
<comment type="caution">
    <text evidence="1">The sequence shown here is derived from an EMBL/GenBank/DDBJ whole genome shotgun (WGS) entry which is preliminary data.</text>
</comment>
<proteinExistence type="predicted"/>
<name>A0A7Y9E8F3_9ACTN</name>
<keyword evidence="2" id="KW-1185">Reference proteome</keyword>
<dbReference type="SUPFAM" id="SSF140453">
    <property type="entry name" value="EsxAB dimer-like"/>
    <property type="match status" value="1"/>
</dbReference>
<evidence type="ECO:0000313" key="1">
    <source>
        <dbReference type="EMBL" id="NYD43095.1"/>
    </source>
</evidence>
<dbReference type="Proteomes" id="UP000535511">
    <property type="component" value="Unassembled WGS sequence"/>
</dbReference>
<gene>
    <name evidence="1" type="ORF">BJZ21_003178</name>
</gene>
<evidence type="ECO:0000313" key="2">
    <source>
        <dbReference type="Proteomes" id="UP000535511"/>
    </source>
</evidence>
<dbReference type="EMBL" id="JACCBG010000001">
    <property type="protein sequence ID" value="NYD43095.1"/>
    <property type="molecule type" value="Genomic_DNA"/>
</dbReference>
<reference evidence="1 2" key="1">
    <citation type="submission" date="2020-07" db="EMBL/GenBank/DDBJ databases">
        <title>Sequencing the genomes of 1000 actinobacteria strains.</title>
        <authorList>
            <person name="Klenk H.-P."/>
        </authorList>
    </citation>
    <scope>NUCLEOTIDE SEQUENCE [LARGE SCALE GENOMIC DNA]</scope>
    <source>
        <strain evidence="1 2">DSM 21350</strain>
    </source>
</reference>
<dbReference type="RefSeq" id="WP_179664652.1">
    <property type="nucleotide sequence ID" value="NZ_JACCBG010000001.1"/>
</dbReference>
<accession>A0A7Y9E8F3</accession>
<sequence>MDDLALEHATLDRAVSAVSTVFDELTVAGRRLDARARGFLGTGWQGEAAAAFADGYEEWAAGAQEVLGSVASMAALIAQANQRFADSDAAVGGSMQAIASRLGGRG</sequence>
<dbReference type="AlphaFoldDB" id="A0A7Y9E8F3"/>